<evidence type="ECO:0000256" key="7">
    <source>
        <dbReference type="ARBA" id="ARBA00023180"/>
    </source>
</evidence>
<evidence type="ECO:0000256" key="9">
    <source>
        <dbReference type="SAM" id="MobiDB-lite"/>
    </source>
</evidence>
<feature type="region of interest" description="Disordered" evidence="9">
    <location>
        <begin position="21"/>
        <end position="48"/>
    </location>
</feature>
<dbReference type="WBParaSite" id="TTAC_0000296401-mRNA-1">
    <property type="protein sequence ID" value="TTAC_0000296401-mRNA-1"/>
    <property type="gene ID" value="TTAC_0000296401"/>
</dbReference>
<keyword evidence="8" id="KW-0357">Heparan sulfate</keyword>
<evidence type="ECO:0000259" key="11">
    <source>
        <dbReference type="SMART" id="SM00294"/>
    </source>
</evidence>
<dbReference type="AlphaFoldDB" id="A0A0R3WQC4"/>
<proteinExistence type="inferred from homology"/>
<dbReference type="InterPro" id="IPR027789">
    <property type="entry name" value="Syndecan/Neurexin_dom"/>
</dbReference>
<dbReference type="GO" id="GO:0016020">
    <property type="term" value="C:membrane"/>
    <property type="evidence" value="ECO:0007669"/>
    <property type="project" value="UniProtKB-SubCell"/>
</dbReference>
<feature type="chain" id="PRO_5006450335" evidence="10">
    <location>
        <begin position="18"/>
        <end position="48"/>
    </location>
</feature>
<protein>
    <submittedName>
        <fullName evidence="12">4.1m domain-containing protein</fullName>
    </submittedName>
</protein>
<organism evidence="12">
    <name type="scientific">Hydatigena taeniaeformis</name>
    <name type="common">Feline tapeworm</name>
    <name type="synonym">Taenia taeniaeformis</name>
    <dbReference type="NCBI Taxonomy" id="6205"/>
    <lineage>
        <taxon>Eukaryota</taxon>
        <taxon>Metazoa</taxon>
        <taxon>Spiralia</taxon>
        <taxon>Lophotrochozoa</taxon>
        <taxon>Platyhelminthes</taxon>
        <taxon>Cestoda</taxon>
        <taxon>Eucestoda</taxon>
        <taxon>Cyclophyllidea</taxon>
        <taxon>Taeniidae</taxon>
        <taxon>Hydatigera</taxon>
    </lineage>
</organism>
<sequence>LLLLILLILFCIYRLRKKDEGSYSLEEPQKGPATSNAYMRAPSREFYA</sequence>
<comment type="similarity">
    <text evidence="2">Belongs to the syndecan proteoglycan family.</text>
</comment>
<dbReference type="PANTHER" id="PTHR10915:SF1">
    <property type="entry name" value="SYNDECAN"/>
    <property type="match status" value="1"/>
</dbReference>
<accession>A0A0R3WQC4</accession>
<keyword evidence="10" id="KW-0732">Signal</keyword>
<keyword evidence="6" id="KW-0472">Membrane</keyword>
<dbReference type="GO" id="GO:0016477">
    <property type="term" value="P:cell migration"/>
    <property type="evidence" value="ECO:0007669"/>
    <property type="project" value="TreeGrafter"/>
</dbReference>
<keyword evidence="5" id="KW-1133">Transmembrane helix</keyword>
<reference evidence="12" key="1">
    <citation type="submission" date="2017-02" db="UniProtKB">
        <authorList>
            <consortium name="WormBaseParasite"/>
        </authorList>
    </citation>
    <scope>IDENTIFICATION</scope>
</reference>
<dbReference type="STRING" id="6205.A0A0R3WQC4"/>
<evidence type="ECO:0000256" key="2">
    <source>
        <dbReference type="ARBA" id="ARBA00005343"/>
    </source>
</evidence>
<dbReference type="SMART" id="SM00294">
    <property type="entry name" value="4.1m"/>
    <property type="match status" value="1"/>
</dbReference>
<keyword evidence="3" id="KW-0812">Transmembrane</keyword>
<feature type="signal peptide" evidence="10">
    <location>
        <begin position="1"/>
        <end position="17"/>
    </location>
</feature>
<evidence type="ECO:0000313" key="12">
    <source>
        <dbReference type="WBParaSite" id="TTAC_0000296401-mRNA-1"/>
    </source>
</evidence>
<feature type="domain" description="Neurexin/syndecan/glycophorin C" evidence="11">
    <location>
        <begin position="12"/>
        <end position="30"/>
    </location>
</feature>
<dbReference type="Pfam" id="PF01034">
    <property type="entry name" value="Syndecan"/>
    <property type="match status" value="1"/>
</dbReference>
<keyword evidence="7" id="KW-0325">Glycoprotein</keyword>
<evidence type="ECO:0000256" key="8">
    <source>
        <dbReference type="ARBA" id="ARBA00023207"/>
    </source>
</evidence>
<comment type="subcellular location">
    <subcellularLocation>
        <location evidence="1">Membrane</location>
        <topology evidence="1">Single-pass type I membrane protein</topology>
    </subcellularLocation>
</comment>
<dbReference type="InterPro" id="IPR003585">
    <property type="entry name" value="Neurexin-like"/>
</dbReference>
<evidence type="ECO:0000256" key="3">
    <source>
        <dbReference type="ARBA" id="ARBA00022692"/>
    </source>
</evidence>
<evidence type="ECO:0000256" key="5">
    <source>
        <dbReference type="ARBA" id="ARBA00022989"/>
    </source>
</evidence>
<keyword evidence="4" id="KW-0654">Proteoglycan</keyword>
<dbReference type="GO" id="GO:0009986">
    <property type="term" value="C:cell surface"/>
    <property type="evidence" value="ECO:0007669"/>
    <property type="project" value="TreeGrafter"/>
</dbReference>
<evidence type="ECO:0000256" key="1">
    <source>
        <dbReference type="ARBA" id="ARBA00004479"/>
    </source>
</evidence>
<evidence type="ECO:0000256" key="10">
    <source>
        <dbReference type="SAM" id="SignalP"/>
    </source>
</evidence>
<name>A0A0R3WQC4_HYDTA</name>
<evidence type="ECO:0000256" key="6">
    <source>
        <dbReference type="ARBA" id="ARBA00023136"/>
    </source>
</evidence>
<dbReference type="InterPro" id="IPR001050">
    <property type="entry name" value="Syndecan"/>
</dbReference>
<dbReference type="PANTHER" id="PTHR10915">
    <property type="entry name" value="SYNDECAN"/>
    <property type="match status" value="1"/>
</dbReference>
<evidence type="ECO:0000256" key="4">
    <source>
        <dbReference type="ARBA" id="ARBA00022974"/>
    </source>
</evidence>